<dbReference type="AlphaFoldDB" id="A0A4Z2CJ50"/>
<organism evidence="1 2">
    <name type="scientific">Takifugu bimaculatus</name>
    <dbReference type="NCBI Taxonomy" id="433685"/>
    <lineage>
        <taxon>Eukaryota</taxon>
        <taxon>Metazoa</taxon>
        <taxon>Chordata</taxon>
        <taxon>Craniata</taxon>
        <taxon>Vertebrata</taxon>
        <taxon>Euteleostomi</taxon>
        <taxon>Actinopterygii</taxon>
        <taxon>Neopterygii</taxon>
        <taxon>Teleostei</taxon>
        <taxon>Neoteleostei</taxon>
        <taxon>Acanthomorphata</taxon>
        <taxon>Eupercaria</taxon>
        <taxon>Tetraodontiformes</taxon>
        <taxon>Tetradontoidea</taxon>
        <taxon>Tetraodontidae</taxon>
        <taxon>Takifugu</taxon>
    </lineage>
</organism>
<dbReference type="EMBL" id="SWLE01000001">
    <property type="protein sequence ID" value="TNN04269.1"/>
    <property type="molecule type" value="Genomic_DNA"/>
</dbReference>
<keyword evidence="2" id="KW-1185">Reference proteome</keyword>
<reference evidence="1 2" key="1">
    <citation type="submission" date="2019-04" db="EMBL/GenBank/DDBJ databases">
        <title>The sequence and de novo assembly of Takifugu bimaculatus genome using PacBio and Hi-C technologies.</title>
        <authorList>
            <person name="Xu P."/>
            <person name="Liu B."/>
            <person name="Zhou Z."/>
        </authorList>
    </citation>
    <scope>NUCLEOTIDE SEQUENCE [LARGE SCALE GENOMIC DNA]</scope>
    <source>
        <strain evidence="1">TB-2018</strain>
        <tissue evidence="1">Muscle</tissue>
    </source>
</reference>
<dbReference type="Proteomes" id="UP000516260">
    <property type="component" value="Chromosome 1"/>
</dbReference>
<sequence>MVGSGLNSWGNILLSASTAGMLSSSKISSSMNQEQWIFGVVPESQAVLQVPGALQGILGPEGKPVPGFMRAALSQKAL</sequence>
<protein>
    <submittedName>
        <fullName evidence="1">Uncharacterized protein</fullName>
    </submittedName>
</protein>
<evidence type="ECO:0000313" key="1">
    <source>
        <dbReference type="EMBL" id="TNN04269.1"/>
    </source>
</evidence>
<proteinExistence type="predicted"/>
<comment type="caution">
    <text evidence="1">The sequence shown here is derived from an EMBL/GenBank/DDBJ whole genome shotgun (WGS) entry which is preliminary data.</text>
</comment>
<evidence type="ECO:0000313" key="2">
    <source>
        <dbReference type="Proteomes" id="UP000516260"/>
    </source>
</evidence>
<gene>
    <name evidence="1" type="ORF">fugu_001298</name>
</gene>
<accession>A0A4Z2CJ50</accession>
<name>A0A4Z2CJ50_9TELE</name>